<organism evidence="1 2">
    <name type="scientific">Catharanthus roseus</name>
    <name type="common">Madagascar periwinkle</name>
    <name type="synonym">Vinca rosea</name>
    <dbReference type="NCBI Taxonomy" id="4058"/>
    <lineage>
        <taxon>Eukaryota</taxon>
        <taxon>Viridiplantae</taxon>
        <taxon>Streptophyta</taxon>
        <taxon>Embryophyta</taxon>
        <taxon>Tracheophyta</taxon>
        <taxon>Spermatophyta</taxon>
        <taxon>Magnoliopsida</taxon>
        <taxon>eudicotyledons</taxon>
        <taxon>Gunneridae</taxon>
        <taxon>Pentapetalae</taxon>
        <taxon>asterids</taxon>
        <taxon>lamiids</taxon>
        <taxon>Gentianales</taxon>
        <taxon>Apocynaceae</taxon>
        <taxon>Rauvolfioideae</taxon>
        <taxon>Vinceae</taxon>
        <taxon>Catharanthinae</taxon>
        <taxon>Catharanthus</taxon>
    </lineage>
</organism>
<accession>A0ACC0AN67</accession>
<name>A0ACC0AN67_CATRO</name>
<dbReference type="EMBL" id="CM044705">
    <property type="protein sequence ID" value="KAI5661700.1"/>
    <property type="molecule type" value="Genomic_DNA"/>
</dbReference>
<gene>
    <name evidence="1" type="ORF">M9H77_21023</name>
</gene>
<dbReference type="Proteomes" id="UP001060085">
    <property type="component" value="Linkage Group LG05"/>
</dbReference>
<keyword evidence="2" id="KW-1185">Reference proteome</keyword>
<sequence>MKLRGAYTTRSMPREEKEEEEAKSSDEEYDESDSSIRATLEQMQIRQTQHSNALAILETHSDTKMGVEVERANQPSRNITLKLVFSHLETKSLVFVNHGDNGHRPSLIYLSLSFLT</sequence>
<comment type="caution">
    <text evidence="1">The sequence shown here is derived from an EMBL/GenBank/DDBJ whole genome shotgun (WGS) entry which is preliminary data.</text>
</comment>
<proteinExistence type="predicted"/>
<evidence type="ECO:0000313" key="2">
    <source>
        <dbReference type="Proteomes" id="UP001060085"/>
    </source>
</evidence>
<protein>
    <submittedName>
        <fullName evidence="1">Uncharacterized protein</fullName>
    </submittedName>
</protein>
<reference evidence="2" key="1">
    <citation type="journal article" date="2023" name="Nat. Plants">
        <title>Single-cell RNA sequencing provides a high-resolution roadmap for understanding the multicellular compartmentation of specialized metabolism.</title>
        <authorList>
            <person name="Sun S."/>
            <person name="Shen X."/>
            <person name="Li Y."/>
            <person name="Li Y."/>
            <person name="Wang S."/>
            <person name="Li R."/>
            <person name="Zhang H."/>
            <person name="Shen G."/>
            <person name="Guo B."/>
            <person name="Wei J."/>
            <person name="Xu J."/>
            <person name="St-Pierre B."/>
            <person name="Chen S."/>
            <person name="Sun C."/>
        </authorList>
    </citation>
    <scope>NUCLEOTIDE SEQUENCE [LARGE SCALE GENOMIC DNA]</scope>
</reference>
<evidence type="ECO:0000313" key="1">
    <source>
        <dbReference type="EMBL" id="KAI5661700.1"/>
    </source>
</evidence>